<sequence>YLSRLLYSIQLSVKTQRCEELAIKQSRQLIPVTPSMPKGSIHNSVVKSKAKPAVRTSDMNITIKSGQQQYSLTHHGNQSPHSDHVKSDMPKTSGKLLVLKPGSENGVSSPTHKDVASPTTNMNSRGTTNQHAVAPVTSDSSINSKNQKLSAGERKASTLNPVAGFTVEKKPSLAQTQNRNDFFNLLKKKTSMNSAAGLSDSDPHNSSSTTEKSEVSKEVVTASAPACANENHIAATSNGGTRHDAKRFSDDGENYMTSTSMVYPDEEEAAFLRSLGWEENSGEDEGLTKEEINAFYQEYMKLRLSLKLCSSMLPKLAHTFATNLDGASEPSSSDSVSEACLSLSLHSKSKEVPILMADL</sequence>
<feature type="non-terminal residue" evidence="2">
    <location>
        <position position="359"/>
    </location>
</feature>
<dbReference type="PANTHER" id="PTHR34112">
    <property type="entry name" value="C-JUN-AMINO-TERMINAL KINASE-INTERACTING PROTEIN"/>
    <property type="match status" value="1"/>
</dbReference>
<dbReference type="EMBL" id="JABFAF010000002">
    <property type="protein sequence ID" value="MBA0849508.1"/>
    <property type="molecule type" value="Genomic_DNA"/>
</dbReference>
<dbReference type="PANTHER" id="PTHR34112:SF18">
    <property type="entry name" value="C-JUN-AMINO-TERMINAL KINASE-INTERACTING PROTEIN"/>
    <property type="match status" value="1"/>
</dbReference>
<name>A0A7J9KSV7_GOSSC</name>
<evidence type="ECO:0000313" key="2">
    <source>
        <dbReference type="EMBL" id="MBA0849508.1"/>
    </source>
</evidence>
<evidence type="ECO:0000313" key="3">
    <source>
        <dbReference type="Proteomes" id="UP000593576"/>
    </source>
</evidence>
<gene>
    <name evidence="2" type="ORF">Goshw_016846</name>
</gene>
<evidence type="ECO:0000256" key="1">
    <source>
        <dbReference type="SAM" id="MobiDB-lite"/>
    </source>
</evidence>
<reference evidence="2 3" key="1">
    <citation type="journal article" date="2019" name="Genome Biol. Evol.">
        <title>Insights into the evolution of the New World diploid cottons (Gossypium, subgenus Houzingenia) based on genome sequencing.</title>
        <authorList>
            <person name="Grover C.E."/>
            <person name="Arick M.A. 2nd"/>
            <person name="Thrash A."/>
            <person name="Conover J.L."/>
            <person name="Sanders W.S."/>
            <person name="Peterson D.G."/>
            <person name="Frelichowski J.E."/>
            <person name="Scheffler J.A."/>
            <person name="Scheffler B.E."/>
            <person name="Wendel J.F."/>
        </authorList>
    </citation>
    <scope>NUCLEOTIDE SEQUENCE [LARGE SCALE GENOMIC DNA]</scope>
    <source>
        <strain evidence="2">1</strain>
        <tissue evidence="2">Leaf</tissue>
    </source>
</reference>
<keyword evidence="3" id="KW-1185">Reference proteome</keyword>
<accession>A0A7J9KSV7</accession>
<dbReference type="AlphaFoldDB" id="A0A7J9KSV7"/>
<feature type="compositionally biased region" description="Basic and acidic residues" evidence="1">
    <location>
        <begin position="241"/>
        <end position="250"/>
    </location>
</feature>
<proteinExistence type="predicted"/>
<feature type="compositionally biased region" description="Polar residues" evidence="1">
    <location>
        <begin position="71"/>
        <end position="80"/>
    </location>
</feature>
<dbReference type="Proteomes" id="UP000593576">
    <property type="component" value="Unassembled WGS sequence"/>
</dbReference>
<feature type="region of interest" description="Disordered" evidence="1">
    <location>
        <begin position="101"/>
        <end position="155"/>
    </location>
</feature>
<organism evidence="2 3">
    <name type="scientific">Gossypium schwendimanii</name>
    <name type="common">Cotton</name>
    <dbReference type="NCBI Taxonomy" id="34291"/>
    <lineage>
        <taxon>Eukaryota</taxon>
        <taxon>Viridiplantae</taxon>
        <taxon>Streptophyta</taxon>
        <taxon>Embryophyta</taxon>
        <taxon>Tracheophyta</taxon>
        <taxon>Spermatophyta</taxon>
        <taxon>Magnoliopsida</taxon>
        <taxon>eudicotyledons</taxon>
        <taxon>Gunneridae</taxon>
        <taxon>Pentapetalae</taxon>
        <taxon>rosids</taxon>
        <taxon>malvids</taxon>
        <taxon>Malvales</taxon>
        <taxon>Malvaceae</taxon>
        <taxon>Malvoideae</taxon>
        <taxon>Gossypium</taxon>
    </lineage>
</organism>
<feature type="region of interest" description="Disordered" evidence="1">
    <location>
        <begin position="34"/>
        <end position="53"/>
    </location>
</feature>
<feature type="region of interest" description="Disordered" evidence="1">
    <location>
        <begin position="194"/>
        <end position="251"/>
    </location>
</feature>
<feature type="compositionally biased region" description="Polar residues" evidence="1">
    <location>
        <begin position="117"/>
        <end position="149"/>
    </location>
</feature>
<protein>
    <submittedName>
        <fullName evidence="2">Uncharacterized protein</fullName>
    </submittedName>
</protein>
<comment type="caution">
    <text evidence="2">The sequence shown here is derived from an EMBL/GenBank/DDBJ whole genome shotgun (WGS) entry which is preliminary data.</text>
</comment>
<feature type="region of interest" description="Disordered" evidence="1">
    <location>
        <begin position="71"/>
        <end position="90"/>
    </location>
</feature>
<dbReference type="OrthoDB" id="1917528at2759"/>